<comment type="caution">
    <text evidence="1">The sequence shown here is derived from an EMBL/GenBank/DDBJ whole genome shotgun (WGS) entry which is preliminary data.</text>
</comment>
<protein>
    <submittedName>
        <fullName evidence="1">Uncharacterized protein</fullName>
    </submittedName>
</protein>
<dbReference type="AlphaFoldDB" id="A0AAE4K3M3"/>
<accession>A0AAE4K3M3</accession>
<sequence>MKNMLGNIREFVMRTISLRNEIFILLLVLPWSPFAGELPKISEKILSQYREQSKEGNPPWKYVLVHADGSEANAGSSARPVYLLNISADSASNLISSPEIDKLVKGEFSLELQSNTLLSQGQTDYIVLAMSRPAQNNPRYVPCMIGAGEDRAYLLAISSGRLKVVNRFFGGCATSYELIREGAELGYRVIEEGQTRRTVRYMLRGDDVVREPDYRKTGGSK</sequence>
<dbReference type="EMBL" id="JAVRAA010000004">
    <property type="protein sequence ID" value="MDT0337048.1"/>
    <property type="molecule type" value="Genomic_DNA"/>
</dbReference>
<evidence type="ECO:0000313" key="1">
    <source>
        <dbReference type="EMBL" id="MDT0337048.1"/>
    </source>
</evidence>
<organism evidence="1">
    <name type="scientific">Herbaspirillum huttiense subsp. nephrolepidis</name>
    <dbReference type="NCBI Taxonomy" id="3075126"/>
    <lineage>
        <taxon>Bacteria</taxon>
        <taxon>Pseudomonadati</taxon>
        <taxon>Pseudomonadota</taxon>
        <taxon>Betaproteobacteria</taxon>
        <taxon>Burkholderiales</taxon>
        <taxon>Oxalobacteraceae</taxon>
        <taxon>Herbaspirillum</taxon>
    </lineage>
</organism>
<reference evidence="1" key="1">
    <citation type="submission" date="2023-02" db="EMBL/GenBank/DDBJ databases">
        <title>Description of Herbaspirillum huttiense subsp. nephrolepsisexaltata and Herbaspirillum huttiense subsp. lycopersicon.</title>
        <authorList>
            <person name="Poudel M."/>
            <person name="Sharma A."/>
            <person name="Goss E."/>
            <person name="Tapia J.H."/>
            <person name="Harmon C.M."/>
            <person name="Jones J.B."/>
        </authorList>
    </citation>
    <scope>NUCLEOTIDE SEQUENCE</scope>
    <source>
        <strain evidence="1">NC40101</strain>
    </source>
</reference>
<gene>
    <name evidence="1" type="ORF">RJN63_09440</name>
</gene>
<dbReference type="RefSeq" id="WP_243442912.1">
    <property type="nucleotide sequence ID" value="NZ_JAVLSM010000009.1"/>
</dbReference>
<name>A0AAE4K3M3_9BURK</name>
<proteinExistence type="predicted"/>